<dbReference type="SUPFAM" id="SSF47729">
    <property type="entry name" value="IHF-like DNA-binding proteins"/>
    <property type="match status" value="1"/>
</dbReference>
<dbReference type="PATRIC" id="fig|1197325.3.peg.83"/>
<dbReference type="GO" id="GO:0030261">
    <property type="term" value="P:chromosome condensation"/>
    <property type="evidence" value="ECO:0007669"/>
    <property type="project" value="UniProtKB-KW"/>
</dbReference>
<dbReference type="Proteomes" id="UP000009005">
    <property type="component" value="Chromosome"/>
</dbReference>
<dbReference type="Pfam" id="PF00216">
    <property type="entry name" value="Bac_DNA_binding"/>
    <property type="match status" value="1"/>
</dbReference>
<dbReference type="PANTHER" id="PTHR33175:SF3">
    <property type="entry name" value="DNA-BINDING PROTEIN HU-BETA"/>
    <property type="match status" value="1"/>
</dbReference>
<reference evidence="4 5" key="1">
    <citation type="journal article" date="2012" name="J. Bacteriol.">
        <title>Complete genome sequence of Mycoplasma wenyonii strain Massachusetts.</title>
        <authorList>
            <person name="Dos Santos A.P."/>
            <person name="Guimaraes A.M."/>
            <person name="do Nascimento N.C."/>
            <person name="Sanmiguel P.J."/>
            <person name="Messick J.B."/>
        </authorList>
    </citation>
    <scope>NUCLEOTIDE SEQUENCE [LARGE SCALE GENOMIC DNA]</scope>
    <source>
        <strain evidence="4 5">Massachusetts</strain>
    </source>
</reference>
<dbReference type="CDD" id="cd00591">
    <property type="entry name" value="HU_IHF"/>
    <property type="match status" value="1"/>
</dbReference>
<dbReference type="PRINTS" id="PR01727">
    <property type="entry name" value="DNABINDINGHU"/>
</dbReference>
<keyword evidence="1" id="KW-0226">DNA condensation</keyword>
<evidence type="ECO:0000256" key="3">
    <source>
        <dbReference type="RuleBase" id="RU003939"/>
    </source>
</evidence>
<evidence type="ECO:0000256" key="1">
    <source>
        <dbReference type="ARBA" id="ARBA00023067"/>
    </source>
</evidence>
<dbReference type="KEGG" id="mwe:WEN_00370"/>
<dbReference type="AlphaFoldDB" id="I6YAB1"/>
<dbReference type="RefSeq" id="WP_014849591.1">
    <property type="nucleotide sequence ID" value="NC_018149.1"/>
</dbReference>
<dbReference type="GO" id="GO:0003677">
    <property type="term" value="F:DNA binding"/>
    <property type="evidence" value="ECO:0007669"/>
    <property type="project" value="UniProtKB-KW"/>
</dbReference>
<gene>
    <name evidence="4" type="ordered locus">WEN_00370</name>
</gene>
<dbReference type="SMART" id="SM00411">
    <property type="entry name" value="BHL"/>
    <property type="match status" value="1"/>
</dbReference>
<dbReference type="OrthoDB" id="9799835at2"/>
<proteinExistence type="inferred from homology"/>
<accession>I6YAB1</accession>
<sequence>MKKKDLLEKISSKVGCTTKIAQNVLSEFQYVLLEELKKSNTVPVLGIGQLKIVKRSPRQGVNPSTKEKIEIPAREVPKLAPSKKLKELVAGEISDIYDSFEY</sequence>
<dbReference type="InterPro" id="IPR010992">
    <property type="entry name" value="IHF-like_DNA-bd_dom_sf"/>
</dbReference>
<evidence type="ECO:0000313" key="5">
    <source>
        <dbReference type="Proteomes" id="UP000009005"/>
    </source>
</evidence>
<evidence type="ECO:0000313" key="4">
    <source>
        <dbReference type="EMBL" id="AFN64881.1"/>
    </source>
</evidence>
<dbReference type="InterPro" id="IPR000119">
    <property type="entry name" value="Hist_DNA-bd"/>
</dbReference>
<keyword evidence="2 4" id="KW-0238">DNA-binding</keyword>
<evidence type="ECO:0000256" key="2">
    <source>
        <dbReference type="ARBA" id="ARBA00023125"/>
    </source>
</evidence>
<dbReference type="EMBL" id="CP003703">
    <property type="protein sequence ID" value="AFN64881.1"/>
    <property type="molecule type" value="Genomic_DNA"/>
</dbReference>
<name>I6YAB1_MYCWM</name>
<dbReference type="Gene3D" id="4.10.520.10">
    <property type="entry name" value="IHF-like DNA-binding proteins"/>
    <property type="match status" value="1"/>
</dbReference>
<dbReference type="STRING" id="1197325.WEN_00370"/>
<dbReference type="HOGENOM" id="CLU_105066_3_0_14"/>
<dbReference type="PANTHER" id="PTHR33175">
    <property type="entry name" value="DNA-BINDING PROTEIN HU"/>
    <property type="match status" value="1"/>
</dbReference>
<organism evidence="4 5">
    <name type="scientific">Mycoplasma wenyonii (strain Massachusetts)</name>
    <name type="common">Eperythrozoon wenyonii</name>
    <dbReference type="NCBI Taxonomy" id="1197325"/>
    <lineage>
        <taxon>Bacteria</taxon>
        <taxon>Bacillati</taxon>
        <taxon>Mycoplasmatota</taxon>
        <taxon>Mollicutes</taxon>
        <taxon>Mycoplasmataceae</taxon>
        <taxon>Mycoplasma</taxon>
    </lineage>
</organism>
<keyword evidence="5" id="KW-1185">Reference proteome</keyword>
<comment type="similarity">
    <text evidence="3">Belongs to the bacterial histone-like protein family.</text>
</comment>
<dbReference type="GO" id="GO:0030527">
    <property type="term" value="F:structural constituent of chromatin"/>
    <property type="evidence" value="ECO:0007669"/>
    <property type="project" value="InterPro"/>
</dbReference>
<protein>
    <submittedName>
        <fullName evidence="4">Histone-like DNA-binding superfamily protein HimA</fullName>
    </submittedName>
</protein>
<dbReference type="GO" id="GO:0005829">
    <property type="term" value="C:cytosol"/>
    <property type="evidence" value="ECO:0007669"/>
    <property type="project" value="TreeGrafter"/>
</dbReference>